<feature type="chain" id="PRO_5047499973" evidence="1">
    <location>
        <begin position="20"/>
        <end position="760"/>
    </location>
</feature>
<keyword evidence="1" id="KW-0732">Signal</keyword>
<dbReference type="SUPFAM" id="SSF49785">
    <property type="entry name" value="Galactose-binding domain-like"/>
    <property type="match status" value="1"/>
</dbReference>
<name>A0ABV8LZM8_9ACTN</name>
<organism evidence="2 3">
    <name type="scientific">Hamadaea flava</name>
    <dbReference type="NCBI Taxonomy" id="1742688"/>
    <lineage>
        <taxon>Bacteria</taxon>
        <taxon>Bacillati</taxon>
        <taxon>Actinomycetota</taxon>
        <taxon>Actinomycetes</taxon>
        <taxon>Micromonosporales</taxon>
        <taxon>Micromonosporaceae</taxon>
        <taxon>Hamadaea</taxon>
    </lineage>
</organism>
<protein>
    <submittedName>
        <fullName evidence="2">Sialidase family protein</fullName>
        <ecNumber evidence="2">3.2.1.-</ecNumber>
    </submittedName>
</protein>
<evidence type="ECO:0000313" key="3">
    <source>
        <dbReference type="Proteomes" id="UP001595816"/>
    </source>
</evidence>
<accession>A0ABV8LZM8</accession>
<keyword evidence="2" id="KW-0326">Glycosidase</keyword>
<reference evidence="3" key="1">
    <citation type="journal article" date="2019" name="Int. J. Syst. Evol. Microbiol.">
        <title>The Global Catalogue of Microorganisms (GCM) 10K type strain sequencing project: providing services to taxonomists for standard genome sequencing and annotation.</title>
        <authorList>
            <consortium name="The Broad Institute Genomics Platform"/>
            <consortium name="The Broad Institute Genome Sequencing Center for Infectious Disease"/>
            <person name="Wu L."/>
            <person name="Ma J."/>
        </authorList>
    </citation>
    <scope>NUCLEOTIDE SEQUENCE [LARGE SCALE GENOMIC DNA]</scope>
    <source>
        <strain evidence="3">CGMCC 4.7289</strain>
    </source>
</reference>
<evidence type="ECO:0000256" key="1">
    <source>
        <dbReference type="SAM" id="SignalP"/>
    </source>
</evidence>
<comment type="caution">
    <text evidence="2">The sequence shown here is derived from an EMBL/GenBank/DDBJ whole genome shotgun (WGS) entry which is preliminary data.</text>
</comment>
<dbReference type="Proteomes" id="UP001595816">
    <property type="component" value="Unassembled WGS sequence"/>
</dbReference>
<dbReference type="CDD" id="cd15482">
    <property type="entry name" value="Sialidase_non-viral"/>
    <property type="match status" value="1"/>
</dbReference>
<proteinExistence type="predicted"/>
<sequence length="760" mass="79363">MAAIATVALALAGTVPADADVSSSVVPLEGGSPDAQMVSLSAATSMVESATVPIQAPSSTYGVDTGTAAEPSRAVSVPYATNYDFDHPWTYGYKVTTDGGSTFQTGTYHGIALALDDGRLLAWDSDWGQAVAGPIRKVNVQYSADSGTTWSTASQAQVDISPLSFVTTANFYPTSVIQVPGGPLLMGGYGGTSGGMTGFLLKSLDAGAHWTLVSVVGAADPTHAYTEVGLAQNAVGELVSVVRTQNPTASGDASYYTLRIRRAQLTAVAGAPADRTVTWETSTPIALPAALDATIMPRLSLLPNGMLALVGGRNHNWLAVSYAGDGRTWDYIGTFYRNYPSGVTGGNTFNYGSSGNASLAWTEPNRVLLTADTCHLLRNQDTGQVTNNCTRGGLNSPNTTAGVQRVLADLLRRNVGKIDLGSKYRAGAIQVSSSLDSTFAAHPRTGVAAAFDGSNEQWSSAIAAGASQGTFDITLDGAYTLNRIGISQSVGHTQSSVVQTKLNAADPWTDWFTAGPNSRLAMTYYEPGARQARYVRIVTGASDGCLPGAGPDCSVLNELELYSTVDSFENDPLSGATPRGWVVKETIVNGAGRIGCWATQNTSGSGSSRALLINDAYTDHLPTAFQKANAAASRTVEFRTKFLVGDGPMLFGIRNTNTTTFDSDDMAFHLMVSKSGAISYYKGGTWNALPVAKTFDMAAWNKIAIQATSPTSATVLINGIPIGTLPRTDGAAGALYGPQFSSSSTADTGDQFLIDDVLTS</sequence>
<dbReference type="EC" id="3.2.1.-" evidence="2"/>
<dbReference type="EMBL" id="JBHSAY010000026">
    <property type="protein sequence ID" value="MFC4135803.1"/>
    <property type="molecule type" value="Genomic_DNA"/>
</dbReference>
<dbReference type="InterPro" id="IPR008979">
    <property type="entry name" value="Galactose-bd-like_sf"/>
</dbReference>
<keyword evidence="3" id="KW-1185">Reference proteome</keyword>
<dbReference type="Gene3D" id="2.60.120.260">
    <property type="entry name" value="Galactose-binding domain-like"/>
    <property type="match status" value="1"/>
</dbReference>
<gene>
    <name evidence="2" type="ORF">ACFOZ4_34770</name>
</gene>
<dbReference type="RefSeq" id="WP_382191424.1">
    <property type="nucleotide sequence ID" value="NZ_JBHSAY010000026.1"/>
</dbReference>
<evidence type="ECO:0000313" key="2">
    <source>
        <dbReference type="EMBL" id="MFC4135803.1"/>
    </source>
</evidence>
<feature type="signal peptide" evidence="1">
    <location>
        <begin position="1"/>
        <end position="19"/>
    </location>
</feature>
<dbReference type="SUPFAM" id="SSF50939">
    <property type="entry name" value="Sialidases"/>
    <property type="match status" value="1"/>
</dbReference>
<dbReference type="InterPro" id="IPR036278">
    <property type="entry name" value="Sialidase_sf"/>
</dbReference>
<dbReference type="Gene3D" id="2.120.10.10">
    <property type="match status" value="1"/>
</dbReference>
<dbReference type="GO" id="GO:0016798">
    <property type="term" value="F:hydrolase activity, acting on glycosyl bonds"/>
    <property type="evidence" value="ECO:0007669"/>
    <property type="project" value="UniProtKB-KW"/>
</dbReference>
<keyword evidence="2" id="KW-0378">Hydrolase</keyword>